<sequence length="435" mass="47023">MPISNTLRCAALGLVAAPSLLSAQNRKPVTDEAAVMASAKTVHASVLSIDTHVDIAPSNFSATGPNYTQKLPRTQVDLAKMEEGGLGGAFLVVYVGQSPKLDDAAFASANAQALEKFDAIHRLTEQLAPSRSEIAYTAADARRIHAAGKRVIFIGVENGFPIGADITNVQKFFERGGRYMSLAHNGHSQLSDSNTGERDGVWLHNGLSPLGRQVIAEMNRLGMMIDVSHPSKQSMLQTIALSKAPIIASHSGVRAICNHSRNMDDEQLTALKKNGGVIQLVAFNSYVKCDPARDLPREQARAAAMTDLRAEFGITATDRREQQAQIQALADEKRNAYLAKQEDITARRYPSDPPANVKDFVNHIDYVVKLIGIDHVGISSDFDGGGGVDGWRNASESLNVTAELVRRGYSKSEIEKIWGGNLLRVMEQAAAASKR</sequence>
<dbReference type="RefSeq" id="WP_171226275.1">
    <property type="nucleotide sequence ID" value="NZ_CP053085.1"/>
</dbReference>
<proteinExistence type="predicted"/>
<dbReference type="PANTHER" id="PTHR10443:SF12">
    <property type="entry name" value="DIPEPTIDASE"/>
    <property type="match status" value="1"/>
</dbReference>
<reference evidence="1 2" key="1">
    <citation type="submission" date="2020-05" db="EMBL/GenBank/DDBJ databases">
        <title>Complete genome sequence of Gemmatimonas greenlandica TET16.</title>
        <authorList>
            <person name="Zeng Y."/>
        </authorList>
    </citation>
    <scope>NUCLEOTIDE SEQUENCE [LARGE SCALE GENOMIC DNA]</scope>
    <source>
        <strain evidence="1 2">TET16</strain>
    </source>
</reference>
<evidence type="ECO:0000313" key="2">
    <source>
        <dbReference type="Proteomes" id="UP000500938"/>
    </source>
</evidence>
<dbReference type="InterPro" id="IPR032466">
    <property type="entry name" value="Metal_Hydrolase"/>
</dbReference>
<dbReference type="Gene3D" id="3.20.20.140">
    <property type="entry name" value="Metal-dependent hydrolases"/>
    <property type="match status" value="1"/>
</dbReference>
<dbReference type="KEGG" id="ggr:HKW67_15615"/>
<dbReference type="EMBL" id="CP053085">
    <property type="protein sequence ID" value="QJR36842.1"/>
    <property type="molecule type" value="Genomic_DNA"/>
</dbReference>
<dbReference type="InterPro" id="IPR008257">
    <property type="entry name" value="Pept_M19"/>
</dbReference>
<organism evidence="1 2">
    <name type="scientific">Gemmatimonas groenlandica</name>
    <dbReference type="NCBI Taxonomy" id="2732249"/>
    <lineage>
        <taxon>Bacteria</taxon>
        <taxon>Pseudomonadati</taxon>
        <taxon>Gemmatimonadota</taxon>
        <taxon>Gemmatimonadia</taxon>
        <taxon>Gemmatimonadales</taxon>
        <taxon>Gemmatimonadaceae</taxon>
        <taxon>Gemmatimonas</taxon>
    </lineage>
</organism>
<name>A0A6M4IVJ3_9BACT</name>
<dbReference type="SUPFAM" id="SSF51556">
    <property type="entry name" value="Metallo-dependent hydrolases"/>
    <property type="match status" value="1"/>
</dbReference>
<evidence type="ECO:0000313" key="1">
    <source>
        <dbReference type="EMBL" id="QJR36842.1"/>
    </source>
</evidence>
<dbReference type="PANTHER" id="PTHR10443">
    <property type="entry name" value="MICROSOMAL DIPEPTIDASE"/>
    <property type="match status" value="1"/>
</dbReference>
<keyword evidence="2" id="KW-1185">Reference proteome</keyword>
<gene>
    <name evidence="1" type="ORF">HKW67_15615</name>
</gene>
<dbReference type="Pfam" id="PF01244">
    <property type="entry name" value="Peptidase_M19"/>
    <property type="match status" value="1"/>
</dbReference>
<dbReference type="Gene3D" id="1.10.287.650">
    <property type="entry name" value="L27 domain"/>
    <property type="match status" value="1"/>
</dbReference>
<dbReference type="Proteomes" id="UP000500938">
    <property type="component" value="Chromosome"/>
</dbReference>
<dbReference type="AlphaFoldDB" id="A0A6M4IVJ3"/>
<protein>
    <submittedName>
        <fullName evidence="1">Membrane dipeptidase</fullName>
    </submittedName>
</protein>
<dbReference type="CDD" id="cd01301">
    <property type="entry name" value="rDP_like"/>
    <property type="match status" value="1"/>
</dbReference>
<dbReference type="PROSITE" id="PS51365">
    <property type="entry name" value="RENAL_DIPEPTIDASE_2"/>
    <property type="match status" value="1"/>
</dbReference>
<accession>A0A6M4IVJ3</accession>
<dbReference type="GO" id="GO:0070573">
    <property type="term" value="F:metallodipeptidase activity"/>
    <property type="evidence" value="ECO:0007669"/>
    <property type="project" value="InterPro"/>
</dbReference>
<dbReference type="GO" id="GO:0006508">
    <property type="term" value="P:proteolysis"/>
    <property type="evidence" value="ECO:0007669"/>
    <property type="project" value="InterPro"/>
</dbReference>